<organism evidence="2 3">
    <name type="scientific">Trifolium medium</name>
    <dbReference type="NCBI Taxonomy" id="97028"/>
    <lineage>
        <taxon>Eukaryota</taxon>
        <taxon>Viridiplantae</taxon>
        <taxon>Streptophyta</taxon>
        <taxon>Embryophyta</taxon>
        <taxon>Tracheophyta</taxon>
        <taxon>Spermatophyta</taxon>
        <taxon>Magnoliopsida</taxon>
        <taxon>eudicotyledons</taxon>
        <taxon>Gunneridae</taxon>
        <taxon>Pentapetalae</taxon>
        <taxon>rosids</taxon>
        <taxon>fabids</taxon>
        <taxon>Fabales</taxon>
        <taxon>Fabaceae</taxon>
        <taxon>Papilionoideae</taxon>
        <taxon>50 kb inversion clade</taxon>
        <taxon>NPAAA clade</taxon>
        <taxon>Hologalegina</taxon>
        <taxon>IRL clade</taxon>
        <taxon>Trifolieae</taxon>
        <taxon>Trifolium</taxon>
    </lineage>
</organism>
<proteinExistence type="predicted"/>
<keyword evidence="3" id="KW-1185">Reference proteome</keyword>
<accession>A0A392QZ04</accession>
<name>A0A392QZ04_9FABA</name>
<feature type="compositionally biased region" description="Polar residues" evidence="1">
    <location>
        <begin position="28"/>
        <end position="58"/>
    </location>
</feature>
<feature type="compositionally biased region" description="Low complexity" evidence="1">
    <location>
        <begin position="8"/>
        <end position="19"/>
    </location>
</feature>
<dbReference type="EMBL" id="LXQA010171314">
    <property type="protein sequence ID" value="MCI29257.1"/>
    <property type="molecule type" value="Genomic_DNA"/>
</dbReference>
<sequence length="88" mass="8849">MARPPPRNNQDNNNSNNSNVGVPGVEGHQTQPANDSTNATINGGSSSPAVISNNSNINDFIGGNTGGTSMPAQNSNIVGVNSTTLNAS</sequence>
<dbReference type="AlphaFoldDB" id="A0A392QZ04"/>
<feature type="non-terminal residue" evidence="2">
    <location>
        <position position="88"/>
    </location>
</feature>
<evidence type="ECO:0000313" key="2">
    <source>
        <dbReference type="EMBL" id="MCI29257.1"/>
    </source>
</evidence>
<evidence type="ECO:0000256" key="1">
    <source>
        <dbReference type="SAM" id="MobiDB-lite"/>
    </source>
</evidence>
<comment type="caution">
    <text evidence="2">The sequence shown here is derived from an EMBL/GenBank/DDBJ whole genome shotgun (WGS) entry which is preliminary data.</text>
</comment>
<reference evidence="2 3" key="1">
    <citation type="journal article" date="2018" name="Front. Plant Sci.">
        <title>Red Clover (Trifolium pratense) and Zigzag Clover (T. medium) - A Picture of Genomic Similarities and Differences.</title>
        <authorList>
            <person name="Dluhosova J."/>
            <person name="Istvanek J."/>
            <person name="Nedelnik J."/>
            <person name="Repkova J."/>
        </authorList>
    </citation>
    <scope>NUCLEOTIDE SEQUENCE [LARGE SCALE GENOMIC DNA]</scope>
    <source>
        <strain evidence="3">cv. 10/8</strain>
        <tissue evidence="2">Leaf</tissue>
    </source>
</reference>
<feature type="compositionally biased region" description="Polar residues" evidence="1">
    <location>
        <begin position="67"/>
        <end position="88"/>
    </location>
</feature>
<feature type="region of interest" description="Disordered" evidence="1">
    <location>
        <begin position="1"/>
        <end position="88"/>
    </location>
</feature>
<protein>
    <submittedName>
        <fullName evidence="2">Uncharacterized protein</fullName>
    </submittedName>
</protein>
<dbReference type="Proteomes" id="UP000265520">
    <property type="component" value="Unassembled WGS sequence"/>
</dbReference>
<evidence type="ECO:0000313" key="3">
    <source>
        <dbReference type="Proteomes" id="UP000265520"/>
    </source>
</evidence>